<organism evidence="1 2">
    <name type="scientific">Globodera pallida</name>
    <name type="common">Potato cyst nematode worm</name>
    <name type="synonym">Heterodera pallida</name>
    <dbReference type="NCBI Taxonomy" id="36090"/>
    <lineage>
        <taxon>Eukaryota</taxon>
        <taxon>Metazoa</taxon>
        <taxon>Ecdysozoa</taxon>
        <taxon>Nematoda</taxon>
        <taxon>Chromadorea</taxon>
        <taxon>Rhabditida</taxon>
        <taxon>Tylenchina</taxon>
        <taxon>Tylenchomorpha</taxon>
        <taxon>Tylenchoidea</taxon>
        <taxon>Heteroderidae</taxon>
        <taxon>Heteroderinae</taxon>
        <taxon>Globodera</taxon>
    </lineage>
</organism>
<dbReference type="AlphaFoldDB" id="A0A183BQQ3"/>
<dbReference type="WBParaSite" id="GPLIN_000293900">
    <property type="protein sequence ID" value="GPLIN_000293900"/>
    <property type="gene ID" value="GPLIN_000293900"/>
</dbReference>
<proteinExistence type="predicted"/>
<keyword evidence="1" id="KW-1185">Reference proteome</keyword>
<evidence type="ECO:0000313" key="1">
    <source>
        <dbReference type="Proteomes" id="UP000050741"/>
    </source>
</evidence>
<accession>A0A183BQQ3</accession>
<name>A0A183BQQ3_GLOPA</name>
<reference evidence="2" key="2">
    <citation type="submission" date="2016-06" db="UniProtKB">
        <authorList>
            <consortium name="WormBaseParasite"/>
        </authorList>
    </citation>
    <scope>IDENTIFICATION</scope>
</reference>
<sequence length="99" mass="10421">MRGSAPGLDVMTLTLTPTPMTPMTPFLGGVMTYDADAVTGILRHFCVTMTLTPMTPMTPFLSGVMTYDADAVTGLSKKMTLTRDADSGTGDVQPCSAHC</sequence>
<reference evidence="1" key="1">
    <citation type="submission" date="2014-05" db="EMBL/GenBank/DDBJ databases">
        <title>The genome and life-stage specific transcriptomes of Globodera pallida elucidate key aspects of plant parasitism by a cyst nematode.</title>
        <authorList>
            <person name="Cotton J.A."/>
            <person name="Lilley C.J."/>
            <person name="Jones L.M."/>
            <person name="Kikuchi T."/>
            <person name="Reid A.J."/>
            <person name="Thorpe P."/>
            <person name="Tsai I.J."/>
            <person name="Beasley H."/>
            <person name="Blok V."/>
            <person name="Cock P.J.A."/>
            <person name="Van den Akker S.E."/>
            <person name="Holroyd N."/>
            <person name="Hunt M."/>
            <person name="Mantelin S."/>
            <person name="Naghra H."/>
            <person name="Pain A."/>
            <person name="Palomares-Rius J.E."/>
            <person name="Zarowiecki M."/>
            <person name="Berriman M."/>
            <person name="Jones J.T."/>
            <person name="Urwin P.E."/>
        </authorList>
    </citation>
    <scope>NUCLEOTIDE SEQUENCE [LARGE SCALE GENOMIC DNA]</scope>
    <source>
        <strain evidence="1">Lindley</strain>
    </source>
</reference>
<evidence type="ECO:0000313" key="2">
    <source>
        <dbReference type="WBParaSite" id="GPLIN_000293900"/>
    </source>
</evidence>
<protein>
    <submittedName>
        <fullName evidence="2">BPI2 domain-containing protein</fullName>
    </submittedName>
</protein>
<dbReference type="Proteomes" id="UP000050741">
    <property type="component" value="Unassembled WGS sequence"/>
</dbReference>